<organism evidence="8 9">
    <name type="scientific">Borreliella californiensis</name>
    <dbReference type="NCBI Taxonomy" id="373543"/>
    <lineage>
        <taxon>Bacteria</taxon>
        <taxon>Pseudomonadati</taxon>
        <taxon>Spirochaetota</taxon>
        <taxon>Spirochaetia</taxon>
        <taxon>Spirochaetales</taxon>
        <taxon>Borreliaceae</taxon>
        <taxon>Borreliella</taxon>
    </lineage>
</organism>
<dbReference type="GO" id="GO:0032259">
    <property type="term" value="P:methylation"/>
    <property type="evidence" value="ECO:0007669"/>
    <property type="project" value="UniProtKB-KW"/>
</dbReference>
<protein>
    <recommendedName>
        <fullName evidence="1">site-specific DNA-methyltransferase (adenine-specific)</fullName>
        <ecNumber evidence="1">2.1.1.72</ecNumber>
    </recommendedName>
</protein>
<name>A0A7W9ZNB8_9SPIR</name>
<dbReference type="EMBL" id="JACHFB010000004">
    <property type="protein sequence ID" value="MBB6213537.1"/>
    <property type="molecule type" value="Genomic_DNA"/>
</dbReference>
<gene>
    <name evidence="7" type="ORF">HNP67_001023</name>
    <name evidence="8" type="ORF">HNP67_001032</name>
</gene>
<dbReference type="PROSITE" id="PS00092">
    <property type="entry name" value="N6_MTASE"/>
    <property type="match status" value="1"/>
</dbReference>
<evidence type="ECO:0000256" key="2">
    <source>
        <dbReference type="ARBA" id="ARBA00022603"/>
    </source>
</evidence>
<evidence type="ECO:0000256" key="5">
    <source>
        <dbReference type="ARBA" id="ARBA00047942"/>
    </source>
</evidence>
<dbReference type="RefSeq" id="WP_184125436.1">
    <property type="nucleotide sequence ID" value="NZ_CP179434.1"/>
</dbReference>
<dbReference type="PANTHER" id="PTHR33841:SF1">
    <property type="entry name" value="DNA METHYLTRANSFERASE A"/>
    <property type="match status" value="1"/>
</dbReference>
<evidence type="ECO:0000259" key="6">
    <source>
        <dbReference type="Pfam" id="PF07669"/>
    </source>
</evidence>
<dbReference type="EMBL" id="JACHFB010000004">
    <property type="protein sequence ID" value="MBB6213528.1"/>
    <property type="molecule type" value="Genomic_DNA"/>
</dbReference>
<proteinExistence type="predicted"/>
<keyword evidence="2 8" id="KW-0489">Methyltransferase</keyword>
<keyword evidence="4" id="KW-0949">S-adenosyl-L-methionine</keyword>
<evidence type="ECO:0000256" key="1">
    <source>
        <dbReference type="ARBA" id="ARBA00011900"/>
    </source>
</evidence>
<dbReference type="EC" id="2.1.1.72" evidence="1"/>
<dbReference type="PANTHER" id="PTHR33841">
    <property type="entry name" value="DNA METHYLTRANSFERASE YEEA-RELATED"/>
    <property type="match status" value="1"/>
</dbReference>
<accession>A0A7W9ZNB8</accession>
<evidence type="ECO:0000313" key="8">
    <source>
        <dbReference type="EMBL" id="MBB6213537.1"/>
    </source>
</evidence>
<comment type="catalytic activity">
    <reaction evidence="5">
        <text>a 2'-deoxyadenosine in DNA + S-adenosyl-L-methionine = an N(6)-methyl-2'-deoxyadenosine in DNA + S-adenosyl-L-homocysteine + H(+)</text>
        <dbReference type="Rhea" id="RHEA:15197"/>
        <dbReference type="Rhea" id="RHEA-COMP:12418"/>
        <dbReference type="Rhea" id="RHEA-COMP:12419"/>
        <dbReference type="ChEBI" id="CHEBI:15378"/>
        <dbReference type="ChEBI" id="CHEBI:57856"/>
        <dbReference type="ChEBI" id="CHEBI:59789"/>
        <dbReference type="ChEBI" id="CHEBI:90615"/>
        <dbReference type="ChEBI" id="CHEBI:90616"/>
        <dbReference type="EC" id="2.1.1.72"/>
    </reaction>
</comment>
<reference evidence="8 9" key="1">
    <citation type="submission" date="2020-08" db="EMBL/GenBank/DDBJ databases">
        <title>Genomic Encyclopedia of Type Strains, Phase IV (KMG-IV): sequencing the most valuable type-strain genomes for metagenomic binning, comparative biology and taxonomic classification.</title>
        <authorList>
            <person name="Goeker M."/>
        </authorList>
    </citation>
    <scope>NUCLEOTIDE SEQUENCE [LARGE SCALE GENOMIC DNA]</scope>
    <source>
        <strain evidence="8 9">DSM 17989</strain>
    </source>
</reference>
<dbReference type="GO" id="GO:0003676">
    <property type="term" value="F:nucleic acid binding"/>
    <property type="evidence" value="ECO:0007669"/>
    <property type="project" value="InterPro"/>
</dbReference>
<dbReference type="InterPro" id="IPR050953">
    <property type="entry name" value="N4_N6_ade-DNA_methylase"/>
</dbReference>
<dbReference type="InterPro" id="IPR011639">
    <property type="entry name" value="MethylTrfase_TaqI-like_dom"/>
</dbReference>
<dbReference type="InterPro" id="IPR002052">
    <property type="entry name" value="DNA_methylase_N6_adenine_CS"/>
</dbReference>
<dbReference type="PRINTS" id="PR00507">
    <property type="entry name" value="N12N6MTFRASE"/>
</dbReference>
<dbReference type="InterPro" id="IPR029063">
    <property type="entry name" value="SAM-dependent_MTases_sf"/>
</dbReference>
<evidence type="ECO:0000313" key="9">
    <source>
        <dbReference type="Proteomes" id="UP000536100"/>
    </source>
</evidence>
<evidence type="ECO:0000313" key="7">
    <source>
        <dbReference type="EMBL" id="MBB6213528.1"/>
    </source>
</evidence>
<dbReference type="GO" id="GO:0006304">
    <property type="term" value="P:DNA modification"/>
    <property type="evidence" value="ECO:0007669"/>
    <property type="project" value="InterPro"/>
</dbReference>
<dbReference type="Proteomes" id="UP000536100">
    <property type="component" value="Unassembled WGS sequence"/>
</dbReference>
<evidence type="ECO:0000256" key="3">
    <source>
        <dbReference type="ARBA" id="ARBA00022679"/>
    </source>
</evidence>
<feature type="domain" description="Type II methyltransferase M.TaqI-like" evidence="6">
    <location>
        <begin position="573"/>
        <end position="786"/>
    </location>
</feature>
<dbReference type="GO" id="GO:0009007">
    <property type="term" value="F:site-specific DNA-methyltransferase (adenine-specific) activity"/>
    <property type="evidence" value="ECO:0007669"/>
    <property type="project" value="UniProtKB-EC"/>
</dbReference>
<comment type="caution">
    <text evidence="8">The sequence shown here is derived from an EMBL/GenBank/DDBJ whole genome shotgun (WGS) entry which is preliminary data.</text>
</comment>
<evidence type="ECO:0000256" key="4">
    <source>
        <dbReference type="ARBA" id="ARBA00022691"/>
    </source>
</evidence>
<dbReference type="SUPFAM" id="SSF53335">
    <property type="entry name" value="S-adenosyl-L-methionine-dependent methyltransferases"/>
    <property type="match status" value="1"/>
</dbReference>
<dbReference type="Pfam" id="PF07669">
    <property type="entry name" value="Eco57I"/>
    <property type="match status" value="1"/>
</dbReference>
<dbReference type="Gene3D" id="3.40.50.150">
    <property type="entry name" value="Vaccinia Virus protein VP39"/>
    <property type="match status" value="2"/>
</dbReference>
<sequence>MKNNNIIKTNDPNISLYKELSKDFIKKENINKLKDLFILIKNKLSSIDDNSTEANIESLLRSIFEKLNYSVEQQKVGQIEGVDSRVDILLFENDKDRVDFNNKLEEAKKNNEPILAEDILLIVEVKRPSFSFDTKNKVKEAEDQLYRYINQYQKHYGILSSGKIWRLYDKSKVLYGEKRYIEFNFSKIKEKEEYKEQEWFILFIYLIRKARYLKTSNIIEIEKEQISKEKEIIQKTLREMLYERPDDSIVFKIAKNIYDKELKVSGKEITQHILASILEESIIFILRIFFIAYIEDNDIFKKILKENKLYRSSISFRYFFYDKNTKKKLGYKKIITIFNLLDKGSDAIKFPVFNGGLFSEDKVKYLNNESLLSISELEEILVKILFFEEKNIKDKKFVEYSRLDPKSFGELYETLLEYDLRIADTTVHRIIEDGVYLIRTEEELANKQVNKVATYYQGNIYLTSRSLDRKKSGAYYTPDDLTDFMVTSSIEEQLKTKSPLDIKIIDNSCGSGHFLISCLDYLTEKVWYELDKFEDVKKELDKEYRAILKESEEYDVQDSISKELVLKRMLLKKCIYGVDINPISVEITMLSLWINTFIFGTPLSFIEHHIKVGNALLGYAKDEFFNIVKKKFESGFSLFKKRIKEITTILEDIYQKIKGINDTTKEDIEKSKKIYKEYEESKDIDNLRIIFSLIKLYSLSFDKSLNMKFSDIVSVIRLIENILSNKISSEDKEKIEKIKKLSSYYKFFHYGIEFPDIQEGFDIVIGNPPWEKTKFNEAEFFSKHIPNYRKLSIKEQNKIKQEILNKDNHPLSIEYNEEKNSISTINNIYKSDFKDFTSGGDPNLFRYFVTFNLNLIKEKGNLTYLVPSAIWNESSSRILRKHIFAHYKLNYIYQFENKKRFKDVDSRFKFVIFQLSNIKESTSSFKVKFMIQSSDNILKEITRDLKDSKDDAYKGVELNINQIKKLSPIQESIIEFKDNEEFSLINKMFSKFSTLGEEYVDFKKGLDPSIKNRKSLLKEYNNRNLIFLYSGANIHQFNSRFFEDKDAKESSKLLWIDKEDLEKVLTKDNQYQTERVFYRAIASNTNERTMISTLSPGNCYCVNSMYINYEKTPISLYKKLFIISIFNSFVFDFLLRRFVDSNVLKSCLYQCPMPQPEEKEILSNPLYLNLAKNTSLLIAKNDPENFKYLLYLEYFEFDKEKVNKILNLNAEDEFFKEKESENNFIVARLYSLTKEDFRILLNDFEVLKNKKGEVYISSLIKGYENYLRINKLNNSSLVNYYKEILFT</sequence>
<keyword evidence="3" id="KW-0808">Transferase</keyword>